<comment type="caution">
    <text evidence="3">The sequence shown here is derived from an EMBL/GenBank/DDBJ whole genome shotgun (WGS) entry which is preliminary data.</text>
</comment>
<accession>A0A7C1CBP7</accession>
<dbReference type="Gene3D" id="3.40.50.300">
    <property type="entry name" value="P-loop containing nucleotide triphosphate hydrolases"/>
    <property type="match status" value="1"/>
</dbReference>
<protein>
    <submittedName>
        <fullName evidence="3">ArsA family ATPase</fullName>
    </submittedName>
</protein>
<dbReference type="AlphaFoldDB" id="A0A7C1CBP7"/>
<reference evidence="3" key="1">
    <citation type="journal article" date="2020" name="mSystems">
        <title>Genome- and Community-Level Interaction Insights into Carbon Utilization and Element Cycling Functions of Hydrothermarchaeota in Hydrothermal Sediment.</title>
        <authorList>
            <person name="Zhou Z."/>
            <person name="Liu Y."/>
            <person name="Xu W."/>
            <person name="Pan J."/>
            <person name="Luo Z.H."/>
            <person name="Li M."/>
        </authorList>
    </citation>
    <scope>NUCLEOTIDE SEQUENCE [LARGE SCALE GENOMIC DNA]</scope>
    <source>
        <strain evidence="3">SpSt-116</strain>
    </source>
</reference>
<dbReference type="EMBL" id="DSAY01000001">
    <property type="protein sequence ID" value="HDP14157.1"/>
    <property type="molecule type" value="Genomic_DNA"/>
</dbReference>
<dbReference type="Pfam" id="PF02374">
    <property type="entry name" value="ArsA_ATPase"/>
    <property type="match status" value="1"/>
</dbReference>
<dbReference type="SUPFAM" id="SSF52540">
    <property type="entry name" value="P-loop containing nucleoside triphosphate hydrolases"/>
    <property type="match status" value="1"/>
</dbReference>
<dbReference type="InterPro" id="IPR016300">
    <property type="entry name" value="ATPase_ArsA/GET3"/>
</dbReference>
<dbReference type="PANTHER" id="PTHR10803">
    <property type="entry name" value="ARSENICAL PUMP-DRIVING ATPASE ARSENITE-TRANSLOCATING ATPASE"/>
    <property type="match status" value="1"/>
</dbReference>
<evidence type="ECO:0000256" key="1">
    <source>
        <dbReference type="ARBA" id="ARBA00011040"/>
    </source>
</evidence>
<feature type="domain" description="ArsA/GET3 Anion-transporting ATPase-like" evidence="2">
    <location>
        <begin position="8"/>
        <end position="283"/>
    </location>
</feature>
<gene>
    <name evidence="3" type="ORF">ENN26_00050</name>
</gene>
<sequence length="298" mass="34016">MGMVVKSVLSFWGKGGVGKTTISSAFAVALAERGYSVYLLSSDFMPSLHDVLEFPLTYEPVKVMDNLVVEQLFEDKIIDLWKKRFGYEVYRVASSIFPVGPEIIDYVAGAPGIVEEFTLYYIYELSRNLTCDVIVWDTVATGGGLRMLKIEKEFYEHLGEAAKLYLKVKGVLDKIRTGSEEPLKLIDSWRLLAQDVLSFLKNASHFATLVSRPFPIDFQVAVRAYQELSQFVPMRFLFINMVSFSGEEKEYLKKFEETFEGKLDIFRVPRFDTSPRGINALRKLISEKDLEKIESVVF</sequence>
<dbReference type="InterPro" id="IPR027417">
    <property type="entry name" value="P-loop_NTPase"/>
</dbReference>
<organism evidence="3">
    <name type="scientific">Thermofilum adornatum</name>
    <dbReference type="NCBI Taxonomy" id="1365176"/>
    <lineage>
        <taxon>Archaea</taxon>
        <taxon>Thermoproteota</taxon>
        <taxon>Thermoprotei</taxon>
        <taxon>Thermofilales</taxon>
        <taxon>Thermofilaceae</taxon>
        <taxon>Thermofilum</taxon>
    </lineage>
</organism>
<proteinExistence type="inferred from homology"/>
<dbReference type="GO" id="GO:0005524">
    <property type="term" value="F:ATP binding"/>
    <property type="evidence" value="ECO:0007669"/>
    <property type="project" value="InterPro"/>
</dbReference>
<dbReference type="GO" id="GO:0016887">
    <property type="term" value="F:ATP hydrolysis activity"/>
    <property type="evidence" value="ECO:0007669"/>
    <property type="project" value="InterPro"/>
</dbReference>
<dbReference type="PANTHER" id="PTHR10803:SF3">
    <property type="entry name" value="ATPASE GET3"/>
    <property type="match status" value="1"/>
</dbReference>
<evidence type="ECO:0000259" key="2">
    <source>
        <dbReference type="Pfam" id="PF02374"/>
    </source>
</evidence>
<comment type="similarity">
    <text evidence="1">Belongs to the arsA ATPase family.</text>
</comment>
<evidence type="ECO:0000313" key="3">
    <source>
        <dbReference type="EMBL" id="HDP14157.1"/>
    </source>
</evidence>
<name>A0A7C1CBP7_9CREN</name>
<dbReference type="CDD" id="cd02035">
    <property type="entry name" value="ArsA"/>
    <property type="match status" value="1"/>
</dbReference>
<dbReference type="InterPro" id="IPR025723">
    <property type="entry name" value="ArsA/GET3_ATPase-like"/>
</dbReference>